<evidence type="ECO:0000313" key="3">
    <source>
        <dbReference type="Proteomes" id="UP000034883"/>
    </source>
</evidence>
<accession>A0A0F6YL71</accession>
<sequence>MIALAGCVSSTQVAPPPSWIEPETPPARPVDPADPMSAVMWTMGYDLGAFDDVWQWLHDDVPAGPERARAIGAAAMLGLSELDRTELADEGLAAFEEAIAAFPDDDRLPMWHAFIRFAVARNAHDEAGIESALEALRVAAERYPEFNLFGFTLSVGSYEGASPELVDEARRAFDEVNVATAALQVRTDRRSITRSRRIFDSPIAPFGIPAMMAMIGDMAVRAGDLDAARRSYFTALHANSAHRWPWRDEVDRRMREIEEVEAGFAARPATEHSLGSQALGSMGVRSATIDPRFGGRVGNGSCTVCHTHVSSLDAPGSEPAEIGWIRGRYAALPGVPNPLPMGFALSSDPAAPPGGFAIGPPVEVDAGRDYDTRDELFDRSFVVAVPPGEYFVALQVDSEGTLYQGYSARELGMQWFVRVEPGLVTDMSAYPIVLTEQEAR</sequence>
<dbReference type="KEGG" id="samy:DB32_006687"/>
<gene>
    <name evidence="2" type="ORF">DB32_006687</name>
</gene>
<protein>
    <submittedName>
        <fullName evidence="2">Uncharacterized protein</fullName>
    </submittedName>
</protein>
<dbReference type="EMBL" id="CP011125">
    <property type="protein sequence ID" value="AKF09538.1"/>
    <property type="molecule type" value="Genomic_DNA"/>
</dbReference>
<evidence type="ECO:0000256" key="1">
    <source>
        <dbReference type="SAM" id="MobiDB-lite"/>
    </source>
</evidence>
<evidence type="ECO:0000313" key="2">
    <source>
        <dbReference type="EMBL" id="AKF09538.1"/>
    </source>
</evidence>
<organism evidence="2 3">
    <name type="scientific">Sandaracinus amylolyticus</name>
    <dbReference type="NCBI Taxonomy" id="927083"/>
    <lineage>
        <taxon>Bacteria</taxon>
        <taxon>Pseudomonadati</taxon>
        <taxon>Myxococcota</taxon>
        <taxon>Polyangia</taxon>
        <taxon>Polyangiales</taxon>
        <taxon>Sandaracinaceae</taxon>
        <taxon>Sandaracinus</taxon>
    </lineage>
</organism>
<dbReference type="AlphaFoldDB" id="A0A0F6YL71"/>
<feature type="region of interest" description="Disordered" evidence="1">
    <location>
        <begin position="1"/>
        <end position="33"/>
    </location>
</feature>
<name>A0A0F6YL71_9BACT</name>
<keyword evidence="3" id="KW-1185">Reference proteome</keyword>
<proteinExistence type="predicted"/>
<dbReference type="Proteomes" id="UP000034883">
    <property type="component" value="Chromosome"/>
</dbReference>
<feature type="compositionally biased region" description="Pro residues" evidence="1">
    <location>
        <begin position="14"/>
        <end position="29"/>
    </location>
</feature>
<reference evidence="2 3" key="1">
    <citation type="submission" date="2015-03" db="EMBL/GenBank/DDBJ databases">
        <title>Genome assembly of Sandaracinus amylolyticus DSM 53668.</title>
        <authorList>
            <person name="Sharma G."/>
            <person name="Subramanian S."/>
        </authorList>
    </citation>
    <scope>NUCLEOTIDE SEQUENCE [LARGE SCALE GENOMIC DNA]</scope>
    <source>
        <strain evidence="2 3">DSM 53668</strain>
    </source>
</reference>
<dbReference type="STRING" id="927083.DB32_006687"/>